<dbReference type="Proteomes" id="UP000469424">
    <property type="component" value="Unassembled WGS sequence"/>
</dbReference>
<dbReference type="EMBL" id="VUNA01000001">
    <property type="protein sequence ID" value="MST69792.1"/>
    <property type="molecule type" value="Genomic_DNA"/>
</dbReference>
<protein>
    <submittedName>
        <fullName evidence="1">Uncharacterized protein</fullName>
    </submittedName>
</protein>
<evidence type="ECO:0000313" key="1">
    <source>
        <dbReference type="EMBL" id="MST69792.1"/>
    </source>
</evidence>
<reference evidence="1 2" key="1">
    <citation type="submission" date="2019-08" db="EMBL/GenBank/DDBJ databases">
        <title>In-depth cultivation of the pig gut microbiome towards novel bacterial diversity and tailored functional studies.</title>
        <authorList>
            <person name="Wylensek D."/>
            <person name="Hitch T.C.A."/>
            <person name="Clavel T."/>
        </authorList>
    </citation>
    <scope>NUCLEOTIDE SEQUENCE [LARGE SCALE GENOMIC DNA]</scope>
    <source>
        <strain evidence="1 2">WCA-MUC-591-APC-4B</strain>
    </source>
</reference>
<accession>A0A6N7X2P6</accession>
<gene>
    <name evidence="1" type="ORF">FYJ65_00295</name>
</gene>
<sequence>MQEISTDVAKKIKMSREAELNMERCAEFMARMIQKYGKKILDDIAAESNEQPEQPKQVE</sequence>
<proteinExistence type="predicted"/>
<evidence type="ECO:0000313" key="2">
    <source>
        <dbReference type="Proteomes" id="UP000469424"/>
    </source>
</evidence>
<dbReference type="AlphaFoldDB" id="A0A6N7X2P6"/>
<organism evidence="1 2">
    <name type="scientific">Mogibacterium kristiansenii</name>
    <dbReference type="NCBI Taxonomy" id="2606708"/>
    <lineage>
        <taxon>Bacteria</taxon>
        <taxon>Bacillati</taxon>
        <taxon>Bacillota</taxon>
        <taxon>Clostridia</taxon>
        <taxon>Peptostreptococcales</taxon>
        <taxon>Anaerovoracaceae</taxon>
        <taxon>Mogibacterium</taxon>
    </lineage>
</organism>
<comment type="caution">
    <text evidence="1">The sequence shown here is derived from an EMBL/GenBank/DDBJ whole genome shotgun (WGS) entry which is preliminary data.</text>
</comment>
<name>A0A6N7X2P6_9FIRM</name>
<keyword evidence="2" id="KW-1185">Reference proteome</keyword>
<dbReference type="RefSeq" id="WP_154553350.1">
    <property type="nucleotide sequence ID" value="NZ_VUNA01000001.1"/>
</dbReference>